<reference evidence="2 3" key="1">
    <citation type="submission" date="2018-06" db="EMBL/GenBank/DDBJ databases">
        <title>Genome analysis of cellulolytic fungus Trichoderma lentiforme CFAM-422.</title>
        <authorList>
            <person name="Steindorff A.S."/>
            <person name="Formighieri E.F."/>
            <person name="Midorikawa G.E.O."/>
            <person name="Tamietti M.S."/>
            <person name="Ramos E.Z."/>
            <person name="Silva A.S."/>
            <person name="Bon E.P.S."/>
            <person name="Mendes T.D."/>
            <person name="Damaso M.C.T."/>
            <person name="Favaro L.C.L."/>
        </authorList>
    </citation>
    <scope>NUCLEOTIDE SEQUENCE [LARGE SCALE GENOMIC DNA]</scope>
    <source>
        <strain evidence="2 3">CFAM-422</strain>
    </source>
</reference>
<dbReference type="Proteomes" id="UP000801864">
    <property type="component" value="Unassembled WGS sequence"/>
</dbReference>
<dbReference type="AlphaFoldDB" id="A0A9P4XLI7"/>
<comment type="caution">
    <text evidence="2">The sequence shown here is derived from an EMBL/GenBank/DDBJ whole genome shotgun (WGS) entry which is preliminary data.</text>
</comment>
<evidence type="ECO:0000256" key="1">
    <source>
        <dbReference type="SAM" id="MobiDB-lite"/>
    </source>
</evidence>
<sequence length="76" mass="8151">MADDSRKMQRERRGGDCRLVLGPGGGQDVVEWARRGGGREENGGSDADEVEDEEEEMGKIGKIEDGGGGERLFLAA</sequence>
<proteinExistence type="predicted"/>
<name>A0A9P4XLI7_9HYPO</name>
<gene>
    <name evidence="2" type="ORF">CFAM422_003117</name>
</gene>
<feature type="compositionally biased region" description="Basic and acidic residues" evidence="1">
    <location>
        <begin position="31"/>
        <end position="42"/>
    </location>
</feature>
<keyword evidence="3" id="KW-1185">Reference proteome</keyword>
<dbReference type="EMBL" id="QLNT01000004">
    <property type="protein sequence ID" value="KAF3074690.1"/>
    <property type="molecule type" value="Genomic_DNA"/>
</dbReference>
<feature type="compositionally biased region" description="Basic and acidic residues" evidence="1">
    <location>
        <begin position="1"/>
        <end position="16"/>
    </location>
</feature>
<evidence type="ECO:0000313" key="2">
    <source>
        <dbReference type="EMBL" id="KAF3074690.1"/>
    </source>
</evidence>
<accession>A0A9P4XLI7</accession>
<evidence type="ECO:0000313" key="3">
    <source>
        <dbReference type="Proteomes" id="UP000801864"/>
    </source>
</evidence>
<feature type="compositionally biased region" description="Acidic residues" evidence="1">
    <location>
        <begin position="46"/>
        <end position="56"/>
    </location>
</feature>
<organism evidence="2 3">
    <name type="scientific">Trichoderma lentiforme</name>
    <dbReference type="NCBI Taxonomy" id="1567552"/>
    <lineage>
        <taxon>Eukaryota</taxon>
        <taxon>Fungi</taxon>
        <taxon>Dikarya</taxon>
        <taxon>Ascomycota</taxon>
        <taxon>Pezizomycotina</taxon>
        <taxon>Sordariomycetes</taxon>
        <taxon>Hypocreomycetidae</taxon>
        <taxon>Hypocreales</taxon>
        <taxon>Hypocreaceae</taxon>
        <taxon>Trichoderma</taxon>
    </lineage>
</organism>
<feature type="region of interest" description="Disordered" evidence="1">
    <location>
        <begin position="1"/>
        <end position="76"/>
    </location>
</feature>
<protein>
    <submittedName>
        <fullName evidence="2">Uncharacterized protein</fullName>
    </submittedName>
</protein>